<dbReference type="Pfam" id="PF01544">
    <property type="entry name" value="CorA"/>
    <property type="match status" value="1"/>
</dbReference>
<keyword evidence="3" id="KW-1133">Transmembrane helix</keyword>
<gene>
    <name evidence="4" type="ORF">N7493_001845</name>
</gene>
<feature type="transmembrane region" description="Helical" evidence="3">
    <location>
        <begin position="849"/>
        <end position="868"/>
    </location>
</feature>
<evidence type="ECO:0000256" key="3">
    <source>
        <dbReference type="SAM" id="Phobius"/>
    </source>
</evidence>
<evidence type="ECO:0000256" key="2">
    <source>
        <dbReference type="SAM" id="MobiDB-lite"/>
    </source>
</evidence>
<reference evidence="4" key="2">
    <citation type="submission" date="2023-01" db="EMBL/GenBank/DDBJ databases">
        <authorList>
            <person name="Petersen C."/>
        </authorList>
    </citation>
    <scope>NUCLEOTIDE SEQUENCE</scope>
    <source>
        <strain evidence="4">IBT 17514</strain>
    </source>
</reference>
<evidence type="ECO:0000313" key="4">
    <source>
        <dbReference type="EMBL" id="KAJ5738690.1"/>
    </source>
</evidence>
<sequence length="973" mass="113218">MYKSLDPSDSQKSPWLFENQTVNGLRKRIRETCKGHLDWIFNLDLDAACSTNLWINGKMVDSYSETTLPKNCPTNMPYHIIKVTEFLRVIEDFAGKESIYQKLAILCKGWFSRLKATKNIRTPTWEHVEGSDIPSYRLGDHIWIWKAFKGIEDIMNEMSSKISNGFIHPDERQEFYKLKDRISTLKAERLRGHAGDDEATIFFNSEDLRRENLKRFTIKNDIFNKRMLSVTRSASETRFLLHSRDTVLSYGMGWDFFKSHDEPLRELMNIQTKHDDSLSEESYWKNPLRYGLALLMSREDWQLESMYSPDRMEQHARKLLLSSSSENGLFPGQLNDDKQAMLFEDEIDRDFYFHVGFEIPYILLRCQCPKKIQQLDPDEDESFTPENPLASEPSANRDSRIQNEQNYSNRNMIKPAFAPMTLKRQIPYGVFVDVNKIVDVAEEWLFKDPDFLGFAPPQDPDEIKGTIIAASHRLDLDYDMVWDDMELMKGRHSAIMLDIRKSRKKKLTAQEKCTVVKTSRYGLNPFHFKDRLLAKRRLDESKKRLINVKSPKWSMAIACYVATPGCDRSNLASFFQRHGNTKSSFFHDDVVIGFNTWTTELHCRFFRAVEKDGNEWKELQEQRSAGGLHIPVDERCSRQLAAKLCQTLGHGSYIVDDVFSFLMVGDWCDRYWTCHVLETSTVRSDLFRTDWRQNNPHFPQRKVLELILFNKVLENIHRSAIDILKRVERDPRSSSFDMSEELYSNVSFKDKKQELLDETFQVLRILKDSITGIKDLIEDWKRRESSQGRERPRWTRSDEQKYRKIIQTHENELAKHDREINLLLSRIDFLIALVNNEKSLSQSRDVTRFTYATVFFLPVGLAVSLFSMSGAPGRTAILEVVITAIVALSVTVFILWSAIKAPTSMNVRHLPMRFSWLVEAFSADQKKHSVTGDGEETSPSGQRLHGRSLWNKFSLSNLKRRNTTKDSQSDSAA</sequence>
<keyword evidence="5" id="KW-1185">Reference proteome</keyword>
<feature type="region of interest" description="Disordered" evidence="2">
    <location>
        <begin position="376"/>
        <end position="408"/>
    </location>
</feature>
<feature type="coiled-coil region" evidence="1">
    <location>
        <begin position="799"/>
        <end position="826"/>
    </location>
</feature>
<feature type="transmembrane region" description="Helical" evidence="3">
    <location>
        <begin position="880"/>
        <end position="899"/>
    </location>
</feature>
<keyword evidence="3" id="KW-0812">Transmembrane</keyword>
<name>A0AAD6N079_9EURO</name>
<accession>A0AAD6N079</accession>
<dbReference type="EMBL" id="JAQJAN010000002">
    <property type="protein sequence ID" value="KAJ5738690.1"/>
    <property type="molecule type" value="Genomic_DNA"/>
</dbReference>
<proteinExistence type="predicted"/>
<evidence type="ECO:0008006" key="6">
    <source>
        <dbReference type="Google" id="ProtNLM"/>
    </source>
</evidence>
<dbReference type="AlphaFoldDB" id="A0AAD6N079"/>
<dbReference type="Proteomes" id="UP001215712">
    <property type="component" value="Unassembled WGS sequence"/>
</dbReference>
<evidence type="ECO:0000313" key="5">
    <source>
        <dbReference type="Proteomes" id="UP001215712"/>
    </source>
</evidence>
<comment type="caution">
    <text evidence="4">The sequence shown here is derived from an EMBL/GenBank/DDBJ whole genome shotgun (WGS) entry which is preliminary data.</text>
</comment>
<organism evidence="4 5">
    <name type="scientific">Penicillium malachiteum</name>
    <dbReference type="NCBI Taxonomy" id="1324776"/>
    <lineage>
        <taxon>Eukaryota</taxon>
        <taxon>Fungi</taxon>
        <taxon>Dikarya</taxon>
        <taxon>Ascomycota</taxon>
        <taxon>Pezizomycotina</taxon>
        <taxon>Eurotiomycetes</taxon>
        <taxon>Eurotiomycetidae</taxon>
        <taxon>Eurotiales</taxon>
        <taxon>Aspergillaceae</taxon>
        <taxon>Penicillium</taxon>
    </lineage>
</organism>
<keyword evidence="3" id="KW-0472">Membrane</keyword>
<evidence type="ECO:0000256" key="1">
    <source>
        <dbReference type="SAM" id="Coils"/>
    </source>
</evidence>
<keyword evidence="1" id="KW-0175">Coiled coil</keyword>
<dbReference type="InterPro" id="IPR002523">
    <property type="entry name" value="MgTranspt_CorA/ZnTranspt_ZntB"/>
</dbReference>
<reference evidence="4" key="1">
    <citation type="journal article" date="2023" name="IMA Fungus">
        <title>Comparative genomic study of the Penicillium genus elucidates a diverse pangenome and 15 lateral gene transfer events.</title>
        <authorList>
            <person name="Petersen C."/>
            <person name="Sorensen T."/>
            <person name="Nielsen M.R."/>
            <person name="Sondergaard T.E."/>
            <person name="Sorensen J.L."/>
            <person name="Fitzpatrick D.A."/>
            <person name="Frisvad J.C."/>
            <person name="Nielsen K.L."/>
        </authorList>
    </citation>
    <scope>NUCLEOTIDE SEQUENCE</scope>
    <source>
        <strain evidence="4">IBT 17514</strain>
    </source>
</reference>
<protein>
    <recommendedName>
        <fullName evidence="6">Mg2+ transporter protein, CorA-like/Zinc transport protein ZntB</fullName>
    </recommendedName>
</protein>
<dbReference type="GO" id="GO:0046873">
    <property type="term" value="F:metal ion transmembrane transporter activity"/>
    <property type="evidence" value="ECO:0007669"/>
    <property type="project" value="InterPro"/>
</dbReference>
<dbReference type="GO" id="GO:0016020">
    <property type="term" value="C:membrane"/>
    <property type="evidence" value="ECO:0007669"/>
    <property type="project" value="InterPro"/>
</dbReference>